<organism evidence="12 13">
    <name type="scientific">Penicilliopsis zonata CBS 506.65</name>
    <dbReference type="NCBI Taxonomy" id="1073090"/>
    <lineage>
        <taxon>Eukaryota</taxon>
        <taxon>Fungi</taxon>
        <taxon>Dikarya</taxon>
        <taxon>Ascomycota</taxon>
        <taxon>Pezizomycotina</taxon>
        <taxon>Eurotiomycetes</taxon>
        <taxon>Eurotiomycetidae</taxon>
        <taxon>Eurotiales</taxon>
        <taxon>Aspergillaceae</taxon>
        <taxon>Penicilliopsis</taxon>
    </lineage>
</organism>
<keyword evidence="4" id="KW-0732">Signal</keyword>
<dbReference type="STRING" id="1073090.A0A1L9SI77"/>
<dbReference type="EC" id="3.2.1.21" evidence="3"/>
<dbReference type="InterPro" id="IPR001764">
    <property type="entry name" value="Glyco_hydro_3_N"/>
</dbReference>
<protein>
    <recommendedName>
        <fullName evidence="3">beta-glucosidase</fullName>
        <ecNumber evidence="3">3.2.1.21</ecNumber>
    </recommendedName>
</protein>
<evidence type="ECO:0000313" key="13">
    <source>
        <dbReference type="Proteomes" id="UP000184188"/>
    </source>
</evidence>
<evidence type="ECO:0000256" key="3">
    <source>
        <dbReference type="ARBA" id="ARBA00012744"/>
    </source>
</evidence>
<keyword evidence="9" id="KW-0624">Polysaccharide degradation</keyword>
<evidence type="ECO:0000256" key="4">
    <source>
        <dbReference type="ARBA" id="ARBA00022729"/>
    </source>
</evidence>
<dbReference type="PRINTS" id="PR00133">
    <property type="entry name" value="GLHYDRLASE3"/>
</dbReference>
<reference evidence="13" key="1">
    <citation type="journal article" date="2017" name="Genome Biol.">
        <title>Comparative genomics reveals high biological diversity and specific adaptations in the industrially and medically important fungal genus Aspergillus.</title>
        <authorList>
            <person name="de Vries R.P."/>
            <person name="Riley R."/>
            <person name="Wiebenga A."/>
            <person name="Aguilar-Osorio G."/>
            <person name="Amillis S."/>
            <person name="Uchima C.A."/>
            <person name="Anderluh G."/>
            <person name="Asadollahi M."/>
            <person name="Askin M."/>
            <person name="Barry K."/>
            <person name="Battaglia E."/>
            <person name="Bayram O."/>
            <person name="Benocci T."/>
            <person name="Braus-Stromeyer S.A."/>
            <person name="Caldana C."/>
            <person name="Canovas D."/>
            <person name="Cerqueira G.C."/>
            <person name="Chen F."/>
            <person name="Chen W."/>
            <person name="Choi C."/>
            <person name="Clum A."/>
            <person name="Dos Santos R.A."/>
            <person name="Damasio A.R."/>
            <person name="Diallinas G."/>
            <person name="Emri T."/>
            <person name="Fekete E."/>
            <person name="Flipphi M."/>
            <person name="Freyberg S."/>
            <person name="Gallo A."/>
            <person name="Gournas C."/>
            <person name="Habgood R."/>
            <person name="Hainaut M."/>
            <person name="Harispe M.L."/>
            <person name="Henrissat B."/>
            <person name="Hilden K.S."/>
            <person name="Hope R."/>
            <person name="Hossain A."/>
            <person name="Karabika E."/>
            <person name="Karaffa L."/>
            <person name="Karanyi Z."/>
            <person name="Krasevec N."/>
            <person name="Kuo A."/>
            <person name="Kusch H."/>
            <person name="LaButti K."/>
            <person name="Lagendijk E.L."/>
            <person name="Lapidus A."/>
            <person name="Levasseur A."/>
            <person name="Lindquist E."/>
            <person name="Lipzen A."/>
            <person name="Logrieco A.F."/>
            <person name="MacCabe A."/>
            <person name="Maekelae M.R."/>
            <person name="Malavazi I."/>
            <person name="Melin P."/>
            <person name="Meyer V."/>
            <person name="Mielnichuk N."/>
            <person name="Miskei M."/>
            <person name="Molnar A.P."/>
            <person name="Mule G."/>
            <person name="Ngan C.Y."/>
            <person name="Orejas M."/>
            <person name="Orosz E."/>
            <person name="Ouedraogo J.P."/>
            <person name="Overkamp K.M."/>
            <person name="Park H.-S."/>
            <person name="Perrone G."/>
            <person name="Piumi F."/>
            <person name="Punt P.J."/>
            <person name="Ram A.F."/>
            <person name="Ramon A."/>
            <person name="Rauscher S."/>
            <person name="Record E."/>
            <person name="Riano-Pachon D.M."/>
            <person name="Robert V."/>
            <person name="Roehrig J."/>
            <person name="Ruller R."/>
            <person name="Salamov A."/>
            <person name="Salih N.S."/>
            <person name="Samson R.A."/>
            <person name="Sandor E."/>
            <person name="Sanguinetti M."/>
            <person name="Schuetze T."/>
            <person name="Sepcic K."/>
            <person name="Shelest E."/>
            <person name="Sherlock G."/>
            <person name="Sophianopoulou V."/>
            <person name="Squina F.M."/>
            <person name="Sun H."/>
            <person name="Susca A."/>
            <person name="Todd R.B."/>
            <person name="Tsang A."/>
            <person name="Unkles S.E."/>
            <person name="van de Wiele N."/>
            <person name="van Rossen-Uffink D."/>
            <person name="Oliveira J.V."/>
            <person name="Vesth T.C."/>
            <person name="Visser J."/>
            <person name="Yu J.-H."/>
            <person name="Zhou M."/>
            <person name="Andersen M.R."/>
            <person name="Archer D.B."/>
            <person name="Baker S.E."/>
            <person name="Benoit I."/>
            <person name="Brakhage A.A."/>
            <person name="Braus G.H."/>
            <person name="Fischer R."/>
            <person name="Frisvad J.C."/>
            <person name="Goldman G.H."/>
            <person name="Houbraken J."/>
            <person name="Oakley B."/>
            <person name="Pocsi I."/>
            <person name="Scazzocchio C."/>
            <person name="Seiboth B."/>
            <person name="vanKuyk P.A."/>
            <person name="Wortman J."/>
            <person name="Dyer P.S."/>
            <person name="Grigoriev I.V."/>
        </authorList>
    </citation>
    <scope>NUCLEOTIDE SEQUENCE [LARGE SCALE GENOMIC DNA]</scope>
    <source>
        <strain evidence="13">CBS 506.65</strain>
    </source>
</reference>
<keyword evidence="5" id="KW-0378">Hydrolase</keyword>
<dbReference type="Gene3D" id="3.40.50.1700">
    <property type="entry name" value="Glycoside hydrolase family 3 C-terminal domain"/>
    <property type="match status" value="1"/>
</dbReference>
<evidence type="ECO:0000256" key="1">
    <source>
        <dbReference type="ARBA" id="ARBA00000448"/>
    </source>
</evidence>
<evidence type="ECO:0000256" key="6">
    <source>
        <dbReference type="ARBA" id="ARBA00023180"/>
    </source>
</evidence>
<keyword evidence="13" id="KW-1185">Reference proteome</keyword>
<dbReference type="InterPro" id="IPR002772">
    <property type="entry name" value="Glyco_hydro_3_C"/>
</dbReference>
<dbReference type="Gene3D" id="3.20.20.300">
    <property type="entry name" value="Glycoside hydrolase, family 3, N-terminal domain"/>
    <property type="match status" value="1"/>
</dbReference>
<sequence>MTSQDSYKRYKDASLPIEERVEDLLGLMTVEEKAGLLFQNMVSVGPGGKLQTERDERFHIEPTRALVKDKLMSHFNIRGSIADARETAEWHNRVQELALSTRLAIPVTISTDPRHHFTDNVGTSARAGVLSQWPESLGFAALQSAELVEQFADIARQEYLALGIRLALHPQVDLATEPRWARSGATFGEDATLSAELVAAYIRGFQGKGPGLGSESVSTMTKHFPGGGPQKDGEDSHFTYGKEQVYPGGKMEYHLIPFKAAIAAGAAQMMPYYSLTLGTEYEEVGFGFNRGIITGLLREKLGFSGIVCTDWGLVTDSVIAGQDMPARAWGVEHLSELERVKKILDAGCDQLGGESRPELVVQLVEQGLVSEDRLDVSVRRLLHEKFALGLFEQPFVDPDKAAAVVGKQSFRELGDSTQRRAFTLLTNQNDILPLDPATLCKVYIEGIDPAIITARGLEVTDKPLDADIALLRLKAPHQARPGGFENRFHSGSLEFSVEEKSRLAGIFQAVPTVVDIYLDRAAVIPEIASAAKALMADYGASADAFLDIVFGKARPEGRLPFDLPSSMKAVEKSRSDVPYDTAHPTFRFGHGLSY</sequence>
<accession>A0A1L9SI77</accession>
<evidence type="ECO:0000256" key="7">
    <source>
        <dbReference type="ARBA" id="ARBA00023277"/>
    </source>
</evidence>
<dbReference type="SUPFAM" id="SSF51445">
    <property type="entry name" value="(Trans)glycosidases"/>
    <property type="match status" value="1"/>
</dbReference>
<keyword evidence="7" id="KW-0119">Carbohydrate metabolism</keyword>
<dbReference type="GO" id="GO:0008422">
    <property type="term" value="F:beta-glucosidase activity"/>
    <property type="evidence" value="ECO:0007669"/>
    <property type="project" value="UniProtKB-EC"/>
</dbReference>
<dbReference type="InterPro" id="IPR051915">
    <property type="entry name" value="Cellulose_Degrad_GH3"/>
</dbReference>
<evidence type="ECO:0000256" key="9">
    <source>
        <dbReference type="ARBA" id="ARBA00023326"/>
    </source>
</evidence>
<evidence type="ECO:0000313" key="12">
    <source>
        <dbReference type="EMBL" id="OJJ46837.1"/>
    </source>
</evidence>
<comment type="catalytic activity">
    <reaction evidence="1">
        <text>Hydrolysis of terminal, non-reducing beta-D-glucosyl residues with release of beta-D-glucose.</text>
        <dbReference type="EC" id="3.2.1.21"/>
    </reaction>
</comment>
<keyword evidence="6" id="KW-0325">Glycoprotein</keyword>
<gene>
    <name evidence="12" type="ORF">ASPZODRAFT_65670</name>
</gene>
<dbReference type="PANTHER" id="PTHR30620:SF16">
    <property type="entry name" value="LYSOSOMAL BETA GLUCOSIDASE"/>
    <property type="match status" value="1"/>
</dbReference>
<dbReference type="EMBL" id="KV878341">
    <property type="protein sequence ID" value="OJJ46837.1"/>
    <property type="molecule type" value="Genomic_DNA"/>
</dbReference>
<evidence type="ECO:0000256" key="5">
    <source>
        <dbReference type="ARBA" id="ARBA00022801"/>
    </source>
</evidence>
<keyword evidence="8" id="KW-0326">Glycosidase</keyword>
<dbReference type="InterPro" id="IPR036962">
    <property type="entry name" value="Glyco_hydro_3_N_sf"/>
</dbReference>
<dbReference type="SUPFAM" id="SSF52279">
    <property type="entry name" value="Beta-D-glucan exohydrolase, C-terminal domain"/>
    <property type="match status" value="1"/>
</dbReference>
<dbReference type="Proteomes" id="UP000184188">
    <property type="component" value="Unassembled WGS sequence"/>
</dbReference>
<dbReference type="GeneID" id="34615779"/>
<dbReference type="AlphaFoldDB" id="A0A1L9SI77"/>
<name>A0A1L9SI77_9EURO</name>
<dbReference type="Pfam" id="PF01915">
    <property type="entry name" value="Glyco_hydro_3_C"/>
    <property type="match status" value="1"/>
</dbReference>
<feature type="domain" description="Glycoside hydrolase family 3 N-terminal" evidence="10">
    <location>
        <begin position="63"/>
        <end position="382"/>
    </location>
</feature>
<dbReference type="Pfam" id="PF00933">
    <property type="entry name" value="Glyco_hydro_3"/>
    <property type="match status" value="1"/>
</dbReference>
<feature type="domain" description="Glycoside hydrolase family 3 C-terminal" evidence="11">
    <location>
        <begin position="508"/>
        <end position="594"/>
    </location>
</feature>
<comment type="similarity">
    <text evidence="2">Belongs to the glycosyl hydrolase 3 family.</text>
</comment>
<dbReference type="VEuPathDB" id="FungiDB:ASPZODRAFT_65670"/>
<dbReference type="GO" id="GO:0009251">
    <property type="term" value="P:glucan catabolic process"/>
    <property type="evidence" value="ECO:0007669"/>
    <property type="project" value="TreeGrafter"/>
</dbReference>
<evidence type="ECO:0000259" key="11">
    <source>
        <dbReference type="Pfam" id="PF01915"/>
    </source>
</evidence>
<evidence type="ECO:0000259" key="10">
    <source>
        <dbReference type="Pfam" id="PF00933"/>
    </source>
</evidence>
<dbReference type="OrthoDB" id="416222at2759"/>
<evidence type="ECO:0000256" key="8">
    <source>
        <dbReference type="ARBA" id="ARBA00023295"/>
    </source>
</evidence>
<evidence type="ECO:0000256" key="2">
    <source>
        <dbReference type="ARBA" id="ARBA00005336"/>
    </source>
</evidence>
<dbReference type="RefSeq" id="XP_022581347.1">
    <property type="nucleotide sequence ID" value="XM_022729315.1"/>
</dbReference>
<dbReference type="PANTHER" id="PTHR30620">
    <property type="entry name" value="PERIPLASMIC BETA-GLUCOSIDASE-RELATED"/>
    <property type="match status" value="1"/>
</dbReference>
<dbReference type="InterPro" id="IPR017853">
    <property type="entry name" value="GH"/>
</dbReference>
<dbReference type="InterPro" id="IPR036881">
    <property type="entry name" value="Glyco_hydro_3_C_sf"/>
</dbReference>
<proteinExistence type="inferred from homology"/>